<reference evidence="1 2" key="1">
    <citation type="submission" date="2024-04" db="EMBL/GenBank/DDBJ databases">
        <authorList>
            <person name="Rising A."/>
            <person name="Reimegard J."/>
            <person name="Sonavane S."/>
            <person name="Akerstrom W."/>
            <person name="Nylinder S."/>
            <person name="Hedman E."/>
            <person name="Kallberg Y."/>
        </authorList>
    </citation>
    <scope>NUCLEOTIDE SEQUENCE [LARGE SCALE GENOMIC DNA]</scope>
</reference>
<feature type="non-terminal residue" evidence="1">
    <location>
        <position position="60"/>
    </location>
</feature>
<proteinExistence type="predicted"/>
<dbReference type="Proteomes" id="UP001497382">
    <property type="component" value="Unassembled WGS sequence"/>
</dbReference>
<evidence type="ECO:0000313" key="2">
    <source>
        <dbReference type="Proteomes" id="UP001497382"/>
    </source>
</evidence>
<keyword evidence="2" id="KW-1185">Reference proteome</keyword>
<dbReference type="EMBL" id="CAXIEN010000116">
    <property type="protein sequence ID" value="CAL1278786.1"/>
    <property type="molecule type" value="Genomic_DNA"/>
</dbReference>
<dbReference type="AlphaFoldDB" id="A0AAV2A436"/>
<comment type="caution">
    <text evidence="1">The sequence shown here is derived from an EMBL/GenBank/DDBJ whole genome shotgun (WGS) entry which is preliminary data.</text>
</comment>
<evidence type="ECO:0000313" key="1">
    <source>
        <dbReference type="EMBL" id="CAL1278786.1"/>
    </source>
</evidence>
<sequence length="60" mass="6708">MKVSLEFACRSDLPHSSCTSKFHQYVARMSTIIQCSIQQPILLLSQRDRLALTSAINIVG</sequence>
<gene>
    <name evidence="1" type="ORF">LARSCL_LOCUS9993</name>
</gene>
<accession>A0AAV2A436</accession>
<organism evidence="1 2">
    <name type="scientific">Larinioides sclopetarius</name>
    <dbReference type="NCBI Taxonomy" id="280406"/>
    <lineage>
        <taxon>Eukaryota</taxon>
        <taxon>Metazoa</taxon>
        <taxon>Ecdysozoa</taxon>
        <taxon>Arthropoda</taxon>
        <taxon>Chelicerata</taxon>
        <taxon>Arachnida</taxon>
        <taxon>Araneae</taxon>
        <taxon>Araneomorphae</taxon>
        <taxon>Entelegynae</taxon>
        <taxon>Araneoidea</taxon>
        <taxon>Araneidae</taxon>
        <taxon>Larinioides</taxon>
    </lineage>
</organism>
<name>A0AAV2A436_9ARAC</name>
<protein>
    <submittedName>
        <fullName evidence="1">Uncharacterized protein</fullName>
    </submittedName>
</protein>